<sequence length="346" mass="35182">MSHARIGSRIALPLQLRNIGDLATDRRVMVQWESEGGLAFDRKFSNCTYGSGDDAVEPGGHTSVACIFEAPVPAGTTVELSSLLTATVGKRVLNAVTDYSVTLLRPNVQPGGGSERGTGPALTLVPASGPGNGFEAGAKGRFTVSADNFADLAATATVRPGRHPGEWTLDLNAVNHGPASVYSTVGKAVALVDVVLPKGTVATGNAFEEGEDSPYGQCLLRVSDTRTAPFEAGHRPYVCPVPFGVAAGKSQFFELWVKTAKGYDGAGGTATVRRGPAGVPLHDPDAANDSVAFAFGASATSTATAPSGGILAAAGAGRAALVVGAAGCAALLGGVVFVVRRRRGSH</sequence>
<organism evidence="2 3">
    <name type="scientific">Streptomyces guryensis</name>
    <dbReference type="NCBI Taxonomy" id="2886947"/>
    <lineage>
        <taxon>Bacteria</taxon>
        <taxon>Bacillati</taxon>
        <taxon>Actinomycetota</taxon>
        <taxon>Actinomycetes</taxon>
        <taxon>Kitasatosporales</taxon>
        <taxon>Streptomycetaceae</taxon>
        <taxon>Streptomyces</taxon>
    </lineage>
</organism>
<dbReference type="RefSeq" id="WP_232647358.1">
    <property type="nucleotide sequence ID" value="NZ_JAJSBI010000002.1"/>
</dbReference>
<feature type="transmembrane region" description="Helical" evidence="1">
    <location>
        <begin position="319"/>
        <end position="339"/>
    </location>
</feature>
<keyword evidence="1" id="KW-0812">Transmembrane</keyword>
<evidence type="ECO:0008006" key="4">
    <source>
        <dbReference type="Google" id="ProtNLM"/>
    </source>
</evidence>
<keyword evidence="1" id="KW-1133">Transmembrane helix</keyword>
<reference evidence="2" key="1">
    <citation type="submission" date="2021-12" db="EMBL/GenBank/DDBJ databases">
        <authorList>
            <person name="Lee J.-H."/>
            <person name="Kim S.-B."/>
        </authorList>
    </citation>
    <scope>NUCLEOTIDE SEQUENCE</scope>
    <source>
        <strain evidence="2">NR30</strain>
    </source>
</reference>
<name>A0A9Q3VJM0_9ACTN</name>
<keyword evidence="3" id="KW-1185">Reference proteome</keyword>
<evidence type="ECO:0000256" key="1">
    <source>
        <dbReference type="SAM" id="Phobius"/>
    </source>
</evidence>
<evidence type="ECO:0000313" key="3">
    <source>
        <dbReference type="Proteomes" id="UP001108029"/>
    </source>
</evidence>
<dbReference type="AlphaFoldDB" id="A0A9Q3VJM0"/>
<gene>
    <name evidence="2" type="ORF">LJ657_06785</name>
</gene>
<dbReference type="EMBL" id="JAJSBI010000002">
    <property type="protein sequence ID" value="MCD9873376.1"/>
    <property type="molecule type" value="Genomic_DNA"/>
</dbReference>
<evidence type="ECO:0000313" key="2">
    <source>
        <dbReference type="EMBL" id="MCD9873376.1"/>
    </source>
</evidence>
<protein>
    <recommendedName>
        <fullName evidence="4">Gram-positive cocci surface proteins LPxTG domain-containing protein</fullName>
    </recommendedName>
</protein>
<keyword evidence="1" id="KW-0472">Membrane</keyword>
<proteinExistence type="predicted"/>
<accession>A0A9Q3VJM0</accession>
<dbReference type="Proteomes" id="UP001108029">
    <property type="component" value="Unassembled WGS sequence"/>
</dbReference>
<comment type="caution">
    <text evidence="2">The sequence shown here is derived from an EMBL/GenBank/DDBJ whole genome shotgun (WGS) entry which is preliminary data.</text>
</comment>